<name>A0ABM4TNN4_DROSZ</name>
<sequence length="196" mass="22407">MANTRGPRQPGQRLLVSAVTSTLMYAVPIWARATKNGSYMQDGDSVQRLCALRWNQLTSAQAAQGSQLQNPYGKGAENSPLLSGKRELQRWLGRKHGHVDYYLAQLLTGHGCFKYNLNRFKHERYPHCPLCESDNEDAEHVFFVCPRLENERRDCNLVDIMLESEVNWSAVCNMATIVLKKLRIAERLRNSNRIES</sequence>
<reference evidence="2" key="1">
    <citation type="submission" date="2025-08" db="UniProtKB">
        <authorList>
            <consortium name="RefSeq"/>
        </authorList>
    </citation>
    <scope>IDENTIFICATION</scope>
</reference>
<keyword evidence="1" id="KW-1185">Reference proteome</keyword>
<gene>
    <name evidence="2" type="primary">LOC139352833</name>
</gene>
<protein>
    <recommendedName>
        <fullName evidence="3">Reverse transcriptase</fullName>
    </recommendedName>
</protein>
<evidence type="ECO:0000313" key="2">
    <source>
        <dbReference type="RefSeq" id="XP_070851572.1"/>
    </source>
</evidence>
<dbReference type="GeneID" id="139352833"/>
<organism evidence="1 2">
    <name type="scientific">Drosophila suzukii</name>
    <name type="common">Spotted-wing drosophila fruit fly</name>
    <dbReference type="NCBI Taxonomy" id="28584"/>
    <lineage>
        <taxon>Eukaryota</taxon>
        <taxon>Metazoa</taxon>
        <taxon>Ecdysozoa</taxon>
        <taxon>Arthropoda</taxon>
        <taxon>Hexapoda</taxon>
        <taxon>Insecta</taxon>
        <taxon>Pterygota</taxon>
        <taxon>Neoptera</taxon>
        <taxon>Endopterygota</taxon>
        <taxon>Diptera</taxon>
        <taxon>Brachycera</taxon>
        <taxon>Muscomorpha</taxon>
        <taxon>Ephydroidea</taxon>
        <taxon>Drosophilidae</taxon>
        <taxon>Drosophila</taxon>
        <taxon>Sophophora</taxon>
    </lineage>
</organism>
<dbReference type="RefSeq" id="XP_070851572.1">
    <property type="nucleotide sequence ID" value="XM_070995471.1"/>
</dbReference>
<dbReference type="Proteomes" id="UP001652628">
    <property type="component" value="Chromosome 3"/>
</dbReference>
<evidence type="ECO:0000313" key="1">
    <source>
        <dbReference type="Proteomes" id="UP001652628"/>
    </source>
</evidence>
<evidence type="ECO:0008006" key="3">
    <source>
        <dbReference type="Google" id="ProtNLM"/>
    </source>
</evidence>
<accession>A0ABM4TNN4</accession>
<proteinExistence type="predicted"/>